<name>A0A2T2N4A0_CORCC</name>
<dbReference type="Gene3D" id="1.20.1280.50">
    <property type="match status" value="1"/>
</dbReference>
<keyword evidence="3" id="KW-1185">Reference proteome</keyword>
<protein>
    <recommendedName>
        <fullName evidence="1">F-box domain-containing protein</fullName>
    </recommendedName>
</protein>
<reference evidence="2 3" key="1">
    <citation type="journal article" date="2018" name="Front. Microbiol.">
        <title>Genome-Wide Analysis of Corynespora cassiicola Leaf Fall Disease Putative Effectors.</title>
        <authorList>
            <person name="Lopez D."/>
            <person name="Ribeiro S."/>
            <person name="Label P."/>
            <person name="Fumanal B."/>
            <person name="Venisse J.S."/>
            <person name="Kohler A."/>
            <person name="de Oliveira R.R."/>
            <person name="Labutti K."/>
            <person name="Lipzen A."/>
            <person name="Lail K."/>
            <person name="Bauer D."/>
            <person name="Ohm R.A."/>
            <person name="Barry K.W."/>
            <person name="Spatafora J."/>
            <person name="Grigoriev I.V."/>
            <person name="Martin F.M."/>
            <person name="Pujade-Renaud V."/>
        </authorList>
    </citation>
    <scope>NUCLEOTIDE SEQUENCE [LARGE SCALE GENOMIC DNA]</scope>
    <source>
        <strain evidence="2 3">Philippines</strain>
    </source>
</reference>
<feature type="domain" description="F-box" evidence="1">
    <location>
        <begin position="18"/>
        <end position="66"/>
    </location>
</feature>
<dbReference type="SUPFAM" id="SSF81383">
    <property type="entry name" value="F-box domain"/>
    <property type="match status" value="1"/>
</dbReference>
<dbReference type="PROSITE" id="PS50181">
    <property type="entry name" value="FBOX"/>
    <property type="match status" value="1"/>
</dbReference>
<sequence>MPALPTLPALPDLASPPSGQLIELAPELLELILSFLKPADLASFARTCRRASAFIRPNNHILWRAAFLHLFDDPAHAWALLLPTARAANRPREASWDWYAQLKRRLRAYRAVCDQTDAALLLNPEPTVTALLDILDTASYSTLTRDGAVSLNLDYLDRLFRVAPSPERIVHDYHRDLKSASLPRDLLVDPDRPMTRSMLGRATPIPEWASRFHVFYGMTEREEDSSQSKAGARAIVYDWNVTGEDADFGPFVKDGSGNVDWKTLEAISSLMHRIFDIARNSILQSPCGFRNSIPNLLPVIVSAPHDWAGVTRTWVGTYAFLDYRALVQYNFANANLEYTMDLGGNEEACGDLMRLELRISDSKELHQDHRLQSDLPYCKDRPKLYFKGTSRGRPSSRPPIQVRGAVWLVPSGRQVHWRFIISYAGADQWQLEGAQPGGIRSGAIYGLWSHVDHDEHGPMGPFYYAPFDLCEPPMFEDDPPPSYNDAQQG</sequence>
<dbReference type="Proteomes" id="UP000240883">
    <property type="component" value="Unassembled WGS sequence"/>
</dbReference>
<dbReference type="AlphaFoldDB" id="A0A2T2N4A0"/>
<evidence type="ECO:0000313" key="3">
    <source>
        <dbReference type="Proteomes" id="UP000240883"/>
    </source>
</evidence>
<dbReference type="InterPro" id="IPR036047">
    <property type="entry name" value="F-box-like_dom_sf"/>
</dbReference>
<accession>A0A2T2N4A0</accession>
<dbReference type="STRING" id="1448308.A0A2T2N4A0"/>
<dbReference type="InterPro" id="IPR001810">
    <property type="entry name" value="F-box_dom"/>
</dbReference>
<proteinExistence type="predicted"/>
<evidence type="ECO:0000259" key="1">
    <source>
        <dbReference type="PROSITE" id="PS50181"/>
    </source>
</evidence>
<dbReference type="OrthoDB" id="3226064at2759"/>
<organism evidence="2 3">
    <name type="scientific">Corynespora cassiicola Philippines</name>
    <dbReference type="NCBI Taxonomy" id="1448308"/>
    <lineage>
        <taxon>Eukaryota</taxon>
        <taxon>Fungi</taxon>
        <taxon>Dikarya</taxon>
        <taxon>Ascomycota</taxon>
        <taxon>Pezizomycotina</taxon>
        <taxon>Dothideomycetes</taxon>
        <taxon>Pleosporomycetidae</taxon>
        <taxon>Pleosporales</taxon>
        <taxon>Corynesporascaceae</taxon>
        <taxon>Corynespora</taxon>
    </lineage>
</organism>
<evidence type="ECO:0000313" key="2">
    <source>
        <dbReference type="EMBL" id="PSN59848.1"/>
    </source>
</evidence>
<gene>
    <name evidence="2" type="ORF">BS50DRAFT_220051</name>
</gene>
<dbReference type="Pfam" id="PF12937">
    <property type="entry name" value="F-box-like"/>
    <property type="match status" value="1"/>
</dbReference>
<dbReference type="EMBL" id="KZ678152">
    <property type="protein sequence ID" value="PSN59848.1"/>
    <property type="molecule type" value="Genomic_DNA"/>
</dbReference>